<dbReference type="Proteomes" id="UP000225182">
    <property type="component" value="Unassembled WGS sequence"/>
</dbReference>
<reference evidence="2 3" key="1">
    <citation type="submission" date="2017-09" db="EMBL/GenBank/DDBJ databases">
        <title>Large-scale bioinformatics analysis of Bacillus genomes uncovers conserved roles of natural products in bacterial physiology.</title>
        <authorList>
            <consortium name="Agbiome Team Llc"/>
            <person name="Bleich R.M."/>
            <person name="Grubbs K.J."/>
            <person name="Santa Maria K.C."/>
            <person name="Allen S.E."/>
            <person name="Farag S."/>
            <person name="Shank E.A."/>
            <person name="Bowers A."/>
        </authorList>
    </citation>
    <scope>NUCLEOTIDE SEQUENCE [LARGE SCALE GENOMIC DNA]</scope>
    <source>
        <strain evidence="2 3">AFS076905</strain>
    </source>
</reference>
<dbReference type="Pfam" id="PF13791">
    <property type="entry name" value="Sigma_reg_C"/>
    <property type="match status" value="1"/>
</dbReference>
<dbReference type="AlphaFoldDB" id="A0A2A8RH36"/>
<dbReference type="EMBL" id="NUYN01000013">
    <property type="protein sequence ID" value="PFN27152.1"/>
    <property type="molecule type" value="Genomic_DNA"/>
</dbReference>
<evidence type="ECO:0000259" key="1">
    <source>
        <dbReference type="Pfam" id="PF13791"/>
    </source>
</evidence>
<gene>
    <name evidence="2" type="ORF">COJ50_09425</name>
</gene>
<accession>A0A2A8RH36</accession>
<sequence>MASDVFGFEGNYAKVKNDLILNSKEFLYQMKYVAKNSEGIPSDYCEQYYKEVKNIKPKYLPIYGVVVTGKTEDLQSLQGAPYIKAAVRGVTVEKY</sequence>
<evidence type="ECO:0000313" key="2">
    <source>
        <dbReference type="EMBL" id="PFN27152.1"/>
    </source>
</evidence>
<protein>
    <recommendedName>
        <fullName evidence="1">Sigma factor regulator C-terminal domain-containing protein</fullName>
    </recommendedName>
</protein>
<name>A0A2A8RH36_BACCE</name>
<organism evidence="2 3">
    <name type="scientific">Bacillus cereus</name>
    <dbReference type="NCBI Taxonomy" id="1396"/>
    <lineage>
        <taxon>Bacteria</taxon>
        <taxon>Bacillati</taxon>
        <taxon>Bacillota</taxon>
        <taxon>Bacilli</taxon>
        <taxon>Bacillales</taxon>
        <taxon>Bacillaceae</taxon>
        <taxon>Bacillus</taxon>
        <taxon>Bacillus cereus group</taxon>
    </lineage>
</organism>
<dbReference type="InterPro" id="IPR025672">
    <property type="entry name" value="Sigma_reg_C_dom"/>
</dbReference>
<evidence type="ECO:0000313" key="3">
    <source>
        <dbReference type="Proteomes" id="UP000225182"/>
    </source>
</evidence>
<proteinExistence type="predicted"/>
<comment type="caution">
    <text evidence="2">The sequence shown here is derived from an EMBL/GenBank/DDBJ whole genome shotgun (WGS) entry which is preliminary data.</text>
</comment>
<feature type="domain" description="Sigma factor regulator C-terminal" evidence="1">
    <location>
        <begin position="4"/>
        <end position="86"/>
    </location>
</feature>